<evidence type="ECO:0000313" key="2">
    <source>
        <dbReference type="Proteomes" id="UP000005446"/>
    </source>
</evidence>
<sequence>MGKWFLAVISNNFMDAVTCTIERCMTWMPRSIRHLLCE</sequence>
<dbReference type="EMBL" id="AGUE01000216">
    <property type="protein sequence ID" value="EHK96915.1"/>
    <property type="molecule type" value="Genomic_DNA"/>
</dbReference>
<dbReference type="HOGENOM" id="CLU_3335696_0_0_1"/>
<comment type="caution">
    <text evidence="1">The sequence shown here is derived from an EMBL/GenBank/DDBJ whole genome shotgun (WGS) entry which is preliminary data.</text>
</comment>
<keyword evidence="2" id="KW-1185">Reference proteome</keyword>
<dbReference type="AlphaFoldDB" id="H0EX62"/>
<proteinExistence type="predicted"/>
<accession>H0EX62</accession>
<protein>
    <submittedName>
        <fullName evidence="1">Uncharacterized protein</fullName>
    </submittedName>
</protein>
<dbReference type="InParanoid" id="H0EX62"/>
<reference evidence="1 2" key="1">
    <citation type="journal article" date="2012" name="Eukaryot. Cell">
        <title>Genome sequence of the fungus Glarea lozoyensis: the first genome sequence of a species from the Helotiaceae family.</title>
        <authorList>
            <person name="Youssar L."/>
            <person name="Gruening B.A."/>
            <person name="Erxleben A."/>
            <person name="Guenther S."/>
            <person name="Huettel W."/>
        </authorList>
    </citation>
    <scope>NUCLEOTIDE SEQUENCE [LARGE SCALE GENOMIC DNA]</scope>
    <source>
        <strain evidence="2">ATCC 74030 / MF5533</strain>
    </source>
</reference>
<organism evidence="1 2">
    <name type="scientific">Glarea lozoyensis (strain ATCC 74030 / MF5533)</name>
    <dbReference type="NCBI Taxonomy" id="1104152"/>
    <lineage>
        <taxon>Eukaryota</taxon>
        <taxon>Fungi</taxon>
        <taxon>Dikarya</taxon>
        <taxon>Ascomycota</taxon>
        <taxon>Pezizomycotina</taxon>
        <taxon>Leotiomycetes</taxon>
        <taxon>Helotiales</taxon>
        <taxon>Helotiaceae</taxon>
        <taxon>Glarea</taxon>
    </lineage>
</organism>
<dbReference type="Proteomes" id="UP000005446">
    <property type="component" value="Unassembled WGS sequence"/>
</dbReference>
<name>H0EX62_GLAL7</name>
<evidence type="ECO:0000313" key="1">
    <source>
        <dbReference type="EMBL" id="EHK96915.1"/>
    </source>
</evidence>
<gene>
    <name evidence="1" type="ORF">M7I_7389</name>
</gene>